<feature type="transmembrane region" description="Helical" evidence="1">
    <location>
        <begin position="62"/>
        <end position="79"/>
    </location>
</feature>
<dbReference type="Proteomes" id="UP000228689">
    <property type="component" value="Unassembled WGS sequence"/>
</dbReference>
<keyword evidence="1" id="KW-0812">Transmembrane</keyword>
<proteinExistence type="predicted"/>
<feature type="transmembrane region" description="Helical" evidence="1">
    <location>
        <begin position="20"/>
        <end position="42"/>
    </location>
</feature>
<accession>A0A2M7RAX1</accession>
<keyword evidence="1" id="KW-0472">Membrane</keyword>
<name>A0A2M7RAX1_9BACT</name>
<organism evidence="2 3">
    <name type="scientific">Candidatus Komeilibacteria bacterium CG_4_10_14_0_8_um_filter_37_78</name>
    <dbReference type="NCBI Taxonomy" id="1974471"/>
    <lineage>
        <taxon>Bacteria</taxon>
        <taxon>Candidatus Komeiliibacteriota</taxon>
    </lineage>
</organism>
<protein>
    <submittedName>
        <fullName evidence="2">Uncharacterized protein</fullName>
    </submittedName>
</protein>
<evidence type="ECO:0000313" key="3">
    <source>
        <dbReference type="Proteomes" id="UP000228689"/>
    </source>
</evidence>
<comment type="caution">
    <text evidence="2">The sequence shown here is derived from an EMBL/GenBank/DDBJ whole genome shotgun (WGS) entry which is preliminary data.</text>
</comment>
<feature type="transmembrane region" description="Helical" evidence="1">
    <location>
        <begin position="85"/>
        <end position="106"/>
    </location>
</feature>
<evidence type="ECO:0000313" key="2">
    <source>
        <dbReference type="EMBL" id="PIY93913.1"/>
    </source>
</evidence>
<reference evidence="3" key="1">
    <citation type="submission" date="2017-09" db="EMBL/GenBank/DDBJ databases">
        <title>Depth-based differentiation of microbial function through sediment-hosted aquifers and enrichment of novel symbionts in the deep terrestrial subsurface.</title>
        <authorList>
            <person name="Probst A.J."/>
            <person name="Ladd B."/>
            <person name="Jarett J.K."/>
            <person name="Geller-Mcgrath D.E."/>
            <person name="Sieber C.M.K."/>
            <person name="Emerson J.B."/>
            <person name="Anantharaman K."/>
            <person name="Thomas B.C."/>
            <person name="Malmstrom R."/>
            <person name="Stieglmeier M."/>
            <person name="Klingl A."/>
            <person name="Woyke T."/>
            <person name="Ryan C.M."/>
            <person name="Banfield J.F."/>
        </authorList>
    </citation>
    <scope>NUCLEOTIDE SEQUENCE [LARGE SCALE GENOMIC DNA]</scope>
</reference>
<keyword evidence="1" id="KW-1133">Transmembrane helix</keyword>
<dbReference type="EMBL" id="PFMC01000081">
    <property type="protein sequence ID" value="PIY93913.1"/>
    <property type="molecule type" value="Genomic_DNA"/>
</dbReference>
<evidence type="ECO:0000256" key="1">
    <source>
        <dbReference type="SAM" id="Phobius"/>
    </source>
</evidence>
<dbReference type="AlphaFoldDB" id="A0A2M7RAX1"/>
<gene>
    <name evidence="2" type="ORF">COY67_03490</name>
</gene>
<sequence>MFVDLWSIPHFLFGTLWAGFIIYLGWPFWMGLLVGIIVMIAWEFYEISVSVKEVIYNRTMDVVLGVFGYITMFYLLNILTRSVSIYIYIILLIIYIVITTTGYLSHKISGKNKLRK</sequence>